<name>A0A6J4GJ33_9FLAO</name>
<gene>
    <name evidence="1" type="ORF">FLA105534_02050</name>
</gene>
<sequence>MKETNEIITPIIKLLEELKSKMETIETPKRFYRNKHLKMHYGLSDNTIISYRDNNILPFTKLGEIYFYPVDKIDEILNNNSNFSLLKRI</sequence>
<evidence type="ECO:0000313" key="2">
    <source>
        <dbReference type="Proteomes" id="UP000479938"/>
    </source>
</evidence>
<evidence type="ECO:0008006" key="3">
    <source>
        <dbReference type="Google" id="ProtNLM"/>
    </source>
</evidence>
<proteinExistence type="predicted"/>
<accession>A0A6J4GJ33</accession>
<reference evidence="1 2" key="1">
    <citation type="submission" date="2020-02" db="EMBL/GenBank/DDBJ databases">
        <authorList>
            <person name="Criscuolo A."/>
        </authorList>
    </citation>
    <scope>NUCLEOTIDE SEQUENCE [LARGE SCALE GENOMIC DNA]</scope>
    <source>
        <strain evidence="1">CIP105534</strain>
    </source>
</reference>
<dbReference type="Proteomes" id="UP000479938">
    <property type="component" value="Unassembled WGS sequence"/>
</dbReference>
<dbReference type="AlphaFoldDB" id="A0A6J4GJ33"/>
<evidence type="ECO:0000313" key="1">
    <source>
        <dbReference type="EMBL" id="CAA9198274.1"/>
    </source>
</evidence>
<organism evidence="1 2">
    <name type="scientific">Flavobacterium bizetiae</name>
    <dbReference type="NCBI Taxonomy" id="2704140"/>
    <lineage>
        <taxon>Bacteria</taxon>
        <taxon>Pseudomonadati</taxon>
        <taxon>Bacteroidota</taxon>
        <taxon>Flavobacteriia</taxon>
        <taxon>Flavobacteriales</taxon>
        <taxon>Flavobacteriaceae</taxon>
        <taxon>Flavobacterium</taxon>
    </lineage>
</organism>
<protein>
    <recommendedName>
        <fullName evidence="3">Helix-turn-helix domain-containing protein</fullName>
    </recommendedName>
</protein>
<keyword evidence="2" id="KW-1185">Reference proteome</keyword>
<dbReference type="RefSeq" id="WP_173970683.1">
    <property type="nucleotide sequence ID" value="NZ_CADCSU010000084.1"/>
</dbReference>
<dbReference type="EMBL" id="CADCSU010000084">
    <property type="protein sequence ID" value="CAA9198274.1"/>
    <property type="molecule type" value="Genomic_DNA"/>
</dbReference>